<dbReference type="EMBL" id="KZ678134">
    <property type="protein sequence ID" value="PSN67911.1"/>
    <property type="molecule type" value="Genomic_DNA"/>
</dbReference>
<dbReference type="SUPFAM" id="SSF53474">
    <property type="entry name" value="alpha/beta-Hydrolases"/>
    <property type="match status" value="1"/>
</dbReference>
<keyword evidence="1" id="KW-0812">Transmembrane</keyword>
<dbReference type="STRING" id="1448308.A0A2T2NR55"/>
<gene>
    <name evidence="3" type="ORF">BS50DRAFT_572886</name>
</gene>
<feature type="transmembrane region" description="Helical" evidence="1">
    <location>
        <begin position="6"/>
        <end position="28"/>
    </location>
</feature>
<dbReference type="InterPro" id="IPR050266">
    <property type="entry name" value="AB_hydrolase_sf"/>
</dbReference>
<sequence>MLGDIAWRGFSLAFGLTNFLALAGTAAFRDGAFTKRASEEEKKELAVARKKYWSLDAEPIPGFTHEFFTTKNGVKIHYVVNSKTRPTEARNVAIFIHGFPDSFMLWRQLLKAPGLQSCILIAVDLPGYGGSDGLSQYSANEMLEAVTAFIIEMREKYVQENAKVVIASHDWGGIVASRLASEAKELADRWIIAGAVIPGLLLANTKTLSASSKQMLHTYLRHPFNFRLVKRAFATLSPVFSQISRSFYIFIFNLPKPIANFAVRMGDYWFLRILQNAAAGLYKNRKLVRKMSASESGDWMAMCSGPSVAEIQSTGDLAYSDSVRARASDYGAAEKLRIYREGLFSTPWEKSLETVIALSDIAASSTSKPTSGAGLFEEGPPGALKAPATILYGKYDPAFERRLALDGVSDYLVKGSQVLIIDGAGHWLPHEGLGAKVLEDVVEWAIGDEKQPLKTRFDGLPDVKFTLEK</sequence>
<dbReference type="GO" id="GO:0016020">
    <property type="term" value="C:membrane"/>
    <property type="evidence" value="ECO:0007669"/>
    <property type="project" value="TreeGrafter"/>
</dbReference>
<evidence type="ECO:0000313" key="4">
    <source>
        <dbReference type="Proteomes" id="UP000240883"/>
    </source>
</evidence>
<dbReference type="InterPro" id="IPR000073">
    <property type="entry name" value="AB_hydrolase_1"/>
</dbReference>
<dbReference type="InterPro" id="IPR029058">
    <property type="entry name" value="AB_hydrolase_fold"/>
</dbReference>
<dbReference type="PANTHER" id="PTHR43798:SF5">
    <property type="entry name" value="MONOACYLGLYCEROL LIPASE ABHD6"/>
    <property type="match status" value="1"/>
</dbReference>
<accession>A0A2T2NR55</accession>
<evidence type="ECO:0000313" key="3">
    <source>
        <dbReference type="EMBL" id="PSN67911.1"/>
    </source>
</evidence>
<reference evidence="3 4" key="1">
    <citation type="journal article" date="2018" name="Front. Microbiol.">
        <title>Genome-Wide Analysis of Corynespora cassiicola Leaf Fall Disease Putative Effectors.</title>
        <authorList>
            <person name="Lopez D."/>
            <person name="Ribeiro S."/>
            <person name="Label P."/>
            <person name="Fumanal B."/>
            <person name="Venisse J.S."/>
            <person name="Kohler A."/>
            <person name="de Oliveira R.R."/>
            <person name="Labutti K."/>
            <person name="Lipzen A."/>
            <person name="Lail K."/>
            <person name="Bauer D."/>
            <person name="Ohm R.A."/>
            <person name="Barry K.W."/>
            <person name="Spatafora J."/>
            <person name="Grigoriev I.V."/>
            <person name="Martin F.M."/>
            <person name="Pujade-Renaud V."/>
        </authorList>
    </citation>
    <scope>NUCLEOTIDE SEQUENCE [LARGE SCALE GENOMIC DNA]</scope>
    <source>
        <strain evidence="3 4">Philippines</strain>
    </source>
</reference>
<keyword evidence="1" id="KW-1133">Transmembrane helix</keyword>
<dbReference type="InterPro" id="IPR000639">
    <property type="entry name" value="Epox_hydrolase-like"/>
</dbReference>
<dbReference type="GO" id="GO:0047372">
    <property type="term" value="F:monoacylglycerol lipase activity"/>
    <property type="evidence" value="ECO:0007669"/>
    <property type="project" value="TreeGrafter"/>
</dbReference>
<dbReference type="PANTHER" id="PTHR43798">
    <property type="entry name" value="MONOACYLGLYCEROL LIPASE"/>
    <property type="match status" value="1"/>
</dbReference>
<evidence type="ECO:0000259" key="2">
    <source>
        <dbReference type="Pfam" id="PF12697"/>
    </source>
</evidence>
<dbReference type="Gene3D" id="3.40.50.1820">
    <property type="entry name" value="alpha/beta hydrolase"/>
    <property type="match status" value="1"/>
</dbReference>
<proteinExistence type="predicted"/>
<dbReference type="OrthoDB" id="6431331at2759"/>
<dbReference type="Pfam" id="PF12697">
    <property type="entry name" value="Abhydrolase_6"/>
    <property type="match status" value="1"/>
</dbReference>
<keyword evidence="3" id="KW-0378">Hydrolase</keyword>
<keyword evidence="1" id="KW-0472">Membrane</keyword>
<name>A0A2T2NR55_CORCC</name>
<protein>
    <submittedName>
        <fullName evidence="3">Alpha/beta-hydrolase</fullName>
    </submittedName>
</protein>
<dbReference type="PRINTS" id="PR00412">
    <property type="entry name" value="EPOXHYDRLASE"/>
</dbReference>
<dbReference type="Proteomes" id="UP000240883">
    <property type="component" value="Unassembled WGS sequence"/>
</dbReference>
<feature type="domain" description="AB hydrolase-1" evidence="2">
    <location>
        <begin position="94"/>
        <end position="431"/>
    </location>
</feature>
<organism evidence="3 4">
    <name type="scientific">Corynespora cassiicola Philippines</name>
    <dbReference type="NCBI Taxonomy" id="1448308"/>
    <lineage>
        <taxon>Eukaryota</taxon>
        <taxon>Fungi</taxon>
        <taxon>Dikarya</taxon>
        <taxon>Ascomycota</taxon>
        <taxon>Pezizomycotina</taxon>
        <taxon>Dothideomycetes</taxon>
        <taxon>Pleosporomycetidae</taxon>
        <taxon>Pleosporales</taxon>
        <taxon>Corynesporascaceae</taxon>
        <taxon>Corynespora</taxon>
    </lineage>
</organism>
<dbReference type="AlphaFoldDB" id="A0A2T2NR55"/>
<evidence type="ECO:0000256" key="1">
    <source>
        <dbReference type="SAM" id="Phobius"/>
    </source>
</evidence>
<keyword evidence="4" id="KW-1185">Reference proteome</keyword>
<dbReference type="GO" id="GO:0046464">
    <property type="term" value="P:acylglycerol catabolic process"/>
    <property type="evidence" value="ECO:0007669"/>
    <property type="project" value="TreeGrafter"/>
</dbReference>